<evidence type="ECO:0000256" key="1">
    <source>
        <dbReference type="ARBA" id="ARBA00000868"/>
    </source>
</evidence>
<dbReference type="InterPro" id="IPR005764">
    <property type="entry name" value="Ade_phspho_trans"/>
</dbReference>
<accession>A0ABV4R413</accession>
<evidence type="ECO:0000259" key="12">
    <source>
        <dbReference type="Pfam" id="PF00156"/>
    </source>
</evidence>
<dbReference type="SUPFAM" id="SSF53271">
    <property type="entry name" value="PRTase-like"/>
    <property type="match status" value="1"/>
</dbReference>
<evidence type="ECO:0000256" key="11">
    <source>
        <dbReference type="HAMAP-Rule" id="MF_00004"/>
    </source>
</evidence>
<evidence type="ECO:0000256" key="8">
    <source>
        <dbReference type="ARBA" id="ARBA00022676"/>
    </source>
</evidence>
<dbReference type="Proteomes" id="UP001569904">
    <property type="component" value="Unassembled WGS sequence"/>
</dbReference>
<evidence type="ECO:0000256" key="2">
    <source>
        <dbReference type="ARBA" id="ARBA00003968"/>
    </source>
</evidence>
<dbReference type="InterPro" id="IPR050054">
    <property type="entry name" value="UPRTase/APRTase"/>
</dbReference>
<dbReference type="NCBIfam" id="NF002636">
    <property type="entry name" value="PRK02304.1-5"/>
    <property type="match status" value="1"/>
</dbReference>
<feature type="domain" description="Phosphoribosyltransferase" evidence="12">
    <location>
        <begin position="45"/>
        <end position="152"/>
    </location>
</feature>
<evidence type="ECO:0000256" key="7">
    <source>
        <dbReference type="ARBA" id="ARBA00022490"/>
    </source>
</evidence>
<dbReference type="PANTHER" id="PTHR32315">
    <property type="entry name" value="ADENINE PHOSPHORIBOSYLTRANSFERASE"/>
    <property type="match status" value="1"/>
</dbReference>
<protein>
    <recommendedName>
        <fullName evidence="6 11">Adenine phosphoribosyltransferase</fullName>
        <shortName evidence="11">APRT</shortName>
        <ecNumber evidence="6 11">2.4.2.7</ecNumber>
    </recommendedName>
</protein>
<dbReference type="PANTHER" id="PTHR32315:SF3">
    <property type="entry name" value="ADENINE PHOSPHORIBOSYLTRANSFERASE"/>
    <property type="match status" value="1"/>
</dbReference>
<evidence type="ECO:0000256" key="10">
    <source>
        <dbReference type="ARBA" id="ARBA00022726"/>
    </source>
</evidence>
<reference evidence="13 14" key="1">
    <citation type="submission" date="2023-11" db="EMBL/GenBank/DDBJ databases">
        <title>Actinomadura monticuli sp. nov., isolated from volcanic ash.</title>
        <authorList>
            <person name="Lee S.D."/>
            <person name="Yang H."/>
            <person name="Kim I.S."/>
        </authorList>
    </citation>
    <scope>NUCLEOTIDE SEQUENCE [LARGE SCALE GENOMIC DNA]</scope>
    <source>
        <strain evidence="13 14">DSM 45346</strain>
    </source>
</reference>
<evidence type="ECO:0000256" key="9">
    <source>
        <dbReference type="ARBA" id="ARBA00022679"/>
    </source>
</evidence>
<evidence type="ECO:0000256" key="6">
    <source>
        <dbReference type="ARBA" id="ARBA00011893"/>
    </source>
</evidence>
<dbReference type="CDD" id="cd06223">
    <property type="entry name" value="PRTases_typeI"/>
    <property type="match status" value="1"/>
</dbReference>
<name>A0ABV4R413_9ACTN</name>
<comment type="caution">
    <text evidence="13">The sequence shown here is derived from an EMBL/GenBank/DDBJ whole genome shotgun (WGS) entry which is preliminary data.</text>
</comment>
<evidence type="ECO:0000256" key="3">
    <source>
        <dbReference type="ARBA" id="ARBA00004496"/>
    </source>
</evidence>
<sequence length="174" mass="18752">MDLGKLIQERIRDIPDYPKPGVMFKDITPLLADHVAFAGVVDSIVNHHGRGTIDKIVGIEARGFILAAPVAYHFGAGFVPVRKKGKLPARTHEETYDLEYGTETIEIHSDGLEPGERVLIVDDVLATGGTARAAAELVRRGGGDVVGLSVLLELSFLHGRDKLGNLDVHSLVTV</sequence>
<keyword evidence="9 11" id="KW-0808">Transferase</keyword>
<dbReference type="NCBIfam" id="TIGR01090">
    <property type="entry name" value="apt"/>
    <property type="match status" value="1"/>
</dbReference>
<keyword evidence="8 11" id="KW-0328">Glycosyltransferase</keyword>
<gene>
    <name evidence="11" type="primary">apt</name>
    <name evidence="13" type="ORF">SM436_28525</name>
</gene>
<dbReference type="InterPro" id="IPR000836">
    <property type="entry name" value="PRTase_dom"/>
</dbReference>
<evidence type="ECO:0000256" key="4">
    <source>
        <dbReference type="ARBA" id="ARBA00004659"/>
    </source>
</evidence>
<evidence type="ECO:0000313" key="14">
    <source>
        <dbReference type="Proteomes" id="UP001569904"/>
    </source>
</evidence>
<evidence type="ECO:0000313" key="13">
    <source>
        <dbReference type="EMBL" id="MFA1557646.1"/>
    </source>
</evidence>
<dbReference type="Gene3D" id="3.40.50.2020">
    <property type="match status" value="1"/>
</dbReference>
<comment type="pathway">
    <text evidence="4 11">Purine metabolism; AMP biosynthesis via salvage pathway; AMP from adenine: step 1/1.</text>
</comment>
<dbReference type="GO" id="GO:0003999">
    <property type="term" value="F:adenine phosphoribosyltransferase activity"/>
    <property type="evidence" value="ECO:0007669"/>
    <property type="project" value="UniProtKB-EC"/>
</dbReference>
<dbReference type="Pfam" id="PF00156">
    <property type="entry name" value="Pribosyltran"/>
    <property type="match status" value="1"/>
</dbReference>
<evidence type="ECO:0000256" key="5">
    <source>
        <dbReference type="ARBA" id="ARBA00008391"/>
    </source>
</evidence>
<comment type="subunit">
    <text evidence="11">Homodimer.</text>
</comment>
<dbReference type="NCBIfam" id="NF002634">
    <property type="entry name" value="PRK02304.1-3"/>
    <property type="match status" value="1"/>
</dbReference>
<comment type="catalytic activity">
    <reaction evidence="1 11">
        <text>AMP + diphosphate = 5-phospho-alpha-D-ribose 1-diphosphate + adenine</text>
        <dbReference type="Rhea" id="RHEA:16609"/>
        <dbReference type="ChEBI" id="CHEBI:16708"/>
        <dbReference type="ChEBI" id="CHEBI:33019"/>
        <dbReference type="ChEBI" id="CHEBI:58017"/>
        <dbReference type="ChEBI" id="CHEBI:456215"/>
        <dbReference type="EC" id="2.4.2.7"/>
    </reaction>
</comment>
<comment type="subcellular location">
    <subcellularLocation>
        <location evidence="3 11">Cytoplasm</location>
    </subcellularLocation>
</comment>
<comment type="function">
    <text evidence="2 11">Catalyzes a salvage reaction resulting in the formation of AMP, that is energically less costly than de novo synthesis.</text>
</comment>
<keyword evidence="14" id="KW-1185">Reference proteome</keyword>
<dbReference type="InterPro" id="IPR029057">
    <property type="entry name" value="PRTase-like"/>
</dbReference>
<dbReference type="EC" id="2.4.2.7" evidence="6 11"/>
<proteinExistence type="inferred from homology"/>
<comment type="similarity">
    <text evidence="5 11">Belongs to the purine/pyrimidine phosphoribosyltransferase family.</text>
</comment>
<dbReference type="HAMAP" id="MF_00004">
    <property type="entry name" value="Aden_phosphoribosyltr"/>
    <property type="match status" value="1"/>
</dbReference>
<organism evidence="13 14">
    <name type="scientific">Actinomadura chokoriensis</name>
    <dbReference type="NCBI Taxonomy" id="454156"/>
    <lineage>
        <taxon>Bacteria</taxon>
        <taxon>Bacillati</taxon>
        <taxon>Actinomycetota</taxon>
        <taxon>Actinomycetes</taxon>
        <taxon>Streptosporangiales</taxon>
        <taxon>Thermomonosporaceae</taxon>
        <taxon>Actinomadura</taxon>
    </lineage>
</organism>
<keyword evidence="7 11" id="KW-0963">Cytoplasm</keyword>
<dbReference type="RefSeq" id="WP_371944387.1">
    <property type="nucleotide sequence ID" value="NZ_JAXCEH010000023.1"/>
</dbReference>
<keyword evidence="10 11" id="KW-0660">Purine salvage</keyword>
<dbReference type="EMBL" id="JAXCEH010000023">
    <property type="protein sequence ID" value="MFA1557646.1"/>
    <property type="molecule type" value="Genomic_DNA"/>
</dbReference>